<dbReference type="Gene3D" id="1.10.10.10">
    <property type="entry name" value="Winged helix-like DNA-binding domain superfamily/Winged helix DNA-binding domain"/>
    <property type="match status" value="1"/>
</dbReference>
<dbReference type="PANTHER" id="PTHR43133:SF25">
    <property type="entry name" value="RNA POLYMERASE SIGMA FACTOR RFAY-RELATED"/>
    <property type="match status" value="1"/>
</dbReference>
<dbReference type="RefSeq" id="WP_146574149.1">
    <property type="nucleotide sequence ID" value="NZ_SJPH01000004.1"/>
</dbReference>
<keyword evidence="8" id="KW-1185">Reference proteome</keyword>
<evidence type="ECO:0000256" key="4">
    <source>
        <dbReference type="ARBA" id="ARBA00023163"/>
    </source>
</evidence>
<feature type="domain" description="RNA polymerase sigma-70 region 2" evidence="5">
    <location>
        <begin position="11"/>
        <end position="78"/>
    </location>
</feature>
<keyword evidence="2" id="KW-0805">Transcription regulation</keyword>
<dbReference type="Pfam" id="PF04542">
    <property type="entry name" value="Sigma70_r2"/>
    <property type="match status" value="1"/>
</dbReference>
<evidence type="ECO:0000256" key="3">
    <source>
        <dbReference type="ARBA" id="ARBA00023082"/>
    </source>
</evidence>
<dbReference type="Pfam" id="PF08281">
    <property type="entry name" value="Sigma70_r4_2"/>
    <property type="match status" value="1"/>
</dbReference>
<proteinExistence type="inferred from homology"/>
<dbReference type="GO" id="GO:0016987">
    <property type="term" value="F:sigma factor activity"/>
    <property type="evidence" value="ECO:0007669"/>
    <property type="project" value="UniProtKB-KW"/>
</dbReference>
<dbReference type="EMBL" id="SJPH01000004">
    <property type="protein sequence ID" value="TWT43210.1"/>
    <property type="molecule type" value="Genomic_DNA"/>
</dbReference>
<sequence>MALNRADFHAIVERHGPALYRLAYRLLGDAHDAEEVVQEALRSAWSSRGRFDTQRSERAWLASILRRRAVDRWRSVGRTLPTVSGDHVLDTPVEGEDPLALDYTDEMQAALARLPEEMREALLLVVVGELTHQEAADTLGAPLGTVLSRVSRGRIRLRESLLAVRAAREPQPT</sequence>
<dbReference type="InterPro" id="IPR036388">
    <property type="entry name" value="WH-like_DNA-bd_sf"/>
</dbReference>
<dbReference type="SUPFAM" id="SSF88659">
    <property type="entry name" value="Sigma3 and sigma4 domains of RNA polymerase sigma factors"/>
    <property type="match status" value="1"/>
</dbReference>
<dbReference type="Proteomes" id="UP000318995">
    <property type="component" value="Unassembled WGS sequence"/>
</dbReference>
<gene>
    <name evidence="7" type="primary">sigW_4</name>
    <name evidence="7" type="ORF">Pla111_21600</name>
</gene>
<dbReference type="OrthoDB" id="273082at2"/>
<accession>A0A5C5VXP0</accession>
<keyword evidence="4" id="KW-0804">Transcription</keyword>
<dbReference type="InterPro" id="IPR013325">
    <property type="entry name" value="RNA_pol_sigma_r2"/>
</dbReference>
<dbReference type="SUPFAM" id="SSF88946">
    <property type="entry name" value="Sigma2 domain of RNA polymerase sigma factors"/>
    <property type="match status" value="1"/>
</dbReference>
<comment type="caution">
    <text evidence="7">The sequence shown here is derived from an EMBL/GenBank/DDBJ whole genome shotgun (WGS) entry which is preliminary data.</text>
</comment>
<dbReference type="InterPro" id="IPR013249">
    <property type="entry name" value="RNA_pol_sigma70_r4_t2"/>
</dbReference>
<protein>
    <submittedName>
        <fullName evidence="7">ECF RNA polymerase sigma factor SigW</fullName>
    </submittedName>
</protein>
<evidence type="ECO:0000256" key="2">
    <source>
        <dbReference type="ARBA" id="ARBA00023015"/>
    </source>
</evidence>
<feature type="domain" description="RNA polymerase sigma factor 70 region 4 type 2" evidence="6">
    <location>
        <begin position="105"/>
        <end position="157"/>
    </location>
</feature>
<dbReference type="InterPro" id="IPR007627">
    <property type="entry name" value="RNA_pol_sigma70_r2"/>
</dbReference>
<evidence type="ECO:0000259" key="6">
    <source>
        <dbReference type="Pfam" id="PF08281"/>
    </source>
</evidence>
<dbReference type="AlphaFoldDB" id="A0A5C5VXP0"/>
<keyword evidence="3" id="KW-0731">Sigma factor</keyword>
<dbReference type="CDD" id="cd06171">
    <property type="entry name" value="Sigma70_r4"/>
    <property type="match status" value="1"/>
</dbReference>
<reference evidence="7 8" key="1">
    <citation type="submission" date="2019-02" db="EMBL/GenBank/DDBJ databases">
        <title>Deep-cultivation of Planctomycetes and their phenomic and genomic characterization uncovers novel biology.</title>
        <authorList>
            <person name="Wiegand S."/>
            <person name="Jogler M."/>
            <person name="Boedeker C."/>
            <person name="Pinto D."/>
            <person name="Vollmers J."/>
            <person name="Rivas-Marin E."/>
            <person name="Kohn T."/>
            <person name="Peeters S.H."/>
            <person name="Heuer A."/>
            <person name="Rast P."/>
            <person name="Oberbeckmann S."/>
            <person name="Bunk B."/>
            <person name="Jeske O."/>
            <person name="Meyerdierks A."/>
            <person name="Storesund J.E."/>
            <person name="Kallscheuer N."/>
            <person name="Luecker S."/>
            <person name="Lage O.M."/>
            <person name="Pohl T."/>
            <person name="Merkel B.J."/>
            <person name="Hornburger P."/>
            <person name="Mueller R.-W."/>
            <person name="Bruemmer F."/>
            <person name="Labrenz M."/>
            <person name="Spormann A.M."/>
            <person name="Op Den Camp H."/>
            <person name="Overmann J."/>
            <person name="Amann R."/>
            <person name="Jetten M.S.M."/>
            <person name="Mascher T."/>
            <person name="Medema M.H."/>
            <person name="Devos D.P."/>
            <person name="Kaster A.-K."/>
            <person name="Ovreas L."/>
            <person name="Rohde M."/>
            <person name="Galperin M.Y."/>
            <person name="Jogler C."/>
        </authorList>
    </citation>
    <scope>NUCLEOTIDE SEQUENCE [LARGE SCALE GENOMIC DNA]</scope>
    <source>
        <strain evidence="7 8">Pla111</strain>
    </source>
</reference>
<organism evidence="7 8">
    <name type="scientific">Botrimarina hoheduenensis</name>
    <dbReference type="NCBI Taxonomy" id="2528000"/>
    <lineage>
        <taxon>Bacteria</taxon>
        <taxon>Pseudomonadati</taxon>
        <taxon>Planctomycetota</taxon>
        <taxon>Planctomycetia</taxon>
        <taxon>Pirellulales</taxon>
        <taxon>Lacipirellulaceae</taxon>
        <taxon>Botrimarina</taxon>
    </lineage>
</organism>
<name>A0A5C5VXP0_9BACT</name>
<dbReference type="InterPro" id="IPR014284">
    <property type="entry name" value="RNA_pol_sigma-70_dom"/>
</dbReference>
<dbReference type="GO" id="GO:0006352">
    <property type="term" value="P:DNA-templated transcription initiation"/>
    <property type="evidence" value="ECO:0007669"/>
    <property type="project" value="InterPro"/>
</dbReference>
<dbReference type="InterPro" id="IPR039425">
    <property type="entry name" value="RNA_pol_sigma-70-like"/>
</dbReference>
<evidence type="ECO:0000256" key="1">
    <source>
        <dbReference type="ARBA" id="ARBA00010641"/>
    </source>
</evidence>
<evidence type="ECO:0000313" key="7">
    <source>
        <dbReference type="EMBL" id="TWT43210.1"/>
    </source>
</evidence>
<dbReference type="InterPro" id="IPR013324">
    <property type="entry name" value="RNA_pol_sigma_r3/r4-like"/>
</dbReference>
<evidence type="ECO:0000259" key="5">
    <source>
        <dbReference type="Pfam" id="PF04542"/>
    </source>
</evidence>
<dbReference type="PANTHER" id="PTHR43133">
    <property type="entry name" value="RNA POLYMERASE ECF-TYPE SIGMA FACTO"/>
    <property type="match status" value="1"/>
</dbReference>
<evidence type="ECO:0000313" key="8">
    <source>
        <dbReference type="Proteomes" id="UP000318995"/>
    </source>
</evidence>
<dbReference type="NCBIfam" id="TIGR02937">
    <property type="entry name" value="sigma70-ECF"/>
    <property type="match status" value="1"/>
</dbReference>
<dbReference type="GO" id="GO:0003677">
    <property type="term" value="F:DNA binding"/>
    <property type="evidence" value="ECO:0007669"/>
    <property type="project" value="InterPro"/>
</dbReference>
<comment type="similarity">
    <text evidence="1">Belongs to the sigma-70 factor family. ECF subfamily.</text>
</comment>
<dbReference type="Gene3D" id="1.10.1740.10">
    <property type="match status" value="1"/>
</dbReference>